<dbReference type="InterPro" id="IPR045239">
    <property type="entry name" value="bHLH95_bHLH"/>
</dbReference>
<dbReference type="InterPro" id="IPR044278">
    <property type="entry name" value="BHLH95-like"/>
</dbReference>
<dbReference type="Pfam" id="PF00010">
    <property type="entry name" value="HLH"/>
    <property type="match status" value="1"/>
</dbReference>
<dbReference type="InterPro" id="IPR036638">
    <property type="entry name" value="HLH_DNA-bd_sf"/>
</dbReference>
<dbReference type="STRING" id="4097.A0A1S3Z487"/>
<evidence type="ECO:0000313" key="7">
    <source>
        <dbReference type="Proteomes" id="UP000790787"/>
    </source>
</evidence>
<reference evidence="7" key="1">
    <citation type="journal article" date="2014" name="Nat. Commun.">
        <title>The tobacco genome sequence and its comparison with those of tomato and potato.</title>
        <authorList>
            <person name="Sierro N."/>
            <person name="Battey J.N."/>
            <person name="Ouadi S."/>
            <person name="Bakaher N."/>
            <person name="Bovet L."/>
            <person name="Willig A."/>
            <person name="Goepfert S."/>
            <person name="Peitsch M.C."/>
            <person name="Ivanov N.V."/>
        </authorList>
    </citation>
    <scope>NUCLEOTIDE SEQUENCE [LARGE SCALE GENOMIC DNA]</scope>
</reference>
<feature type="compositionally biased region" description="Basic and acidic residues" evidence="5">
    <location>
        <begin position="45"/>
        <end position="56"/>
    </location>
</feature>
<evidence type="ECO:0000256" key="3">
    <source>
        <dbReference type="ARBA" id="ARBA00023163"/>
    </source>
</evidence>
<keyword evidence="7" id="KW-1185">Reference proteome</keyword>
<dbReference type="GO" id="GO:0005634">
    <property type="term" value="C:nucleus"/>
    <property type="evidence" value="ECO:0007669"/>
    <property type="project" value="UniProtKB-SubCell"/>
</dbReference>
<feature type="domain" description="BHLH" evidence="6">
    <location>
        <begin position="86"/>
        <end position="136"/>
    </location>
</feature>
<dbReference type="AlphaFoldDB" id="A0A1S3Z487"/>
<proteinExistence type="predicted"/>
<keyword evidence="3" id="KW-0804">Transcription</keyword>
<evidence type="ECO:0000256" key="5">
    <source>
        <dbReference type="SAM" id="MobiDB-lite"/>
    </source>
</evidence>
<dbReference type="GO" id="GO:0009960">
    <property type="term" value="P:endosperm development"/>
    <property type="evidence" value="ECO:0007669"/>
    <property type="project" value="InterPro"/>
</dbReference>
<dbReference type="CDD" id="cd11393">
    <property type="entry name" value="bHLH_AtbHLH_like"/>
    <property type="match status" value="1"/>
</dbReference>
<dbReference type="InterPro" id="IPR011598">
    <property type="entry name" value="bHLH_dom"/>
</dbReference>
<dbReference type="InterPro" id="IPR045865">
    <property type="entry name" value="ACT-like_dom_sf"/>
</dbReference>
<name>A0A1S3Z487_TOBAC</name>
<feature type="compositionally biased region" description="Basic and acidic residues" evidence="5">
    <location>
        <begin position="28"/>
        <end position="38"/>
    </location>
</feature>
<dbReference type="PaxDb" id="4097-A0A1S3Z487"/>
<protein>
    <submittedName>
        <fullName evidence="8">Transcription factor bHLH95-like</fullName>
    </submittedName>
</protein>
<dbReference type="OMA" id="FDIWSSR"/>
<dbReference type="GeneID" id="107782622"/>
<dbReference type="SMART" id="SM00353">
    <property type="entry name" value="HLH"/>
    <property type="match status" value="1"/>
</dbReference>
<dbReference type="SUPFAM" id="SSF55021">
    <property type="entry name" value="ACT-like"/>
    <property type="match status" value="1"/>
</dbReference>
<dbReference type="GO" id="GO:0046983">
    <property type="term" value="F:protein dimerization activity"/>
    <property type="evidence" value="ECO:0007669"/>
    <property type="project" value="InterPro"/>
</dbReference>
<dbReference type="GO" id="GO:0003700">
    <property type="term" value="F:DNA-binding transcription factor activity"/>
    <property type="evidence" value="ECO:0007669"/>
    <property type="project" value="InterPro"/>
</dbReference>
<dbReference type="InterPro" id="IPR054502">
    <property type="entry name" value="bHLH-TF_ACT-like_plant"/>
</dbReference>
<dbReference type="Pfam" id="PF22754">
    <property type="entry name" value="bHLH-TF_ACT-like_plant"/>
    <property type="match status" value="1"/>
</dbReference>
<reference evidence="8" key="2">
    <citation type="submission" date="2025-08" db="UniProtKB">
        <authorList>
            <consortium name="RefSeq"/>
        </authorList>
    </citation>
    <scope>IDENTIFICATION</scope>
    <source>
        <tissue evidence="8">Leaf</tissue>
    </source>
</reference>
<evidence type="ECO:0000256" key="1">
    <source>
        <dbReference type="ARBA" id="ARBA00004123"/>
    </source>
</evidence>
<dbReference type="KEGG" id="nta:107782622"/>
<sequence length="311" mass="34510">MNEGSGRDCLIWDNQGWSFLNSNNLDGSEEKFAGDKLSDPNTSHDQPRTAAKETKAAARGRKRSASGRKESDEVKCGGIGGGEGESDHEIHIWTERERRKKMRNMFSNLHALLPQLPPKADKSTIVDEAVNYIKTLQNTLQKLQNQKLEKLHCLTATMNSNDLSIITSQKLLESNNRELFLADQGSTSNSTAITPTNNNNNNNTTPFLNIPTVFQTWTSPNVILNVCGEEAHISICCLKKPGILSGICFVLEKYKIGMVSAQVSSDHYRSLYMIQTHATGGSTLNQFSEALTVEEIYKQAAEEIMLWATSK</sequence>
<gene>
    <name evidence="8" type="primary">LOC107782622</name>
</gene>
<evidence type="ECO:0000259" key="6">
    <source>
        <dbReference type="PROSITE" id="PS50888"/>
    </source>
</evidence>
<dbReference type="Gene3D" id="4.10.280.10">
    <property type="entry name" value="Helix-loop-helix DNA-binding domain"/>
    <property type="match status" value="1"/>
</dbReference>
<dbReference type="SUPFAM" id="SSF47459">
    <property type="entry name" value="HLH, helix-loop-helix DNA-binding domain"/>
    <property type="match status" value="1"/>
</dbReference>
<dbReference type="RefSeq" id="XP_016459007.1">
    <property type="nucleotide sequence ID" value="XM_016603521.2"/>
</dbReference>
<accession>A0A1S3Z487</accession>
<feature type="region of interest" description="Disordered" evidence="5">
    <location>
        <begin position="23"/>
        <end position="81"/>
    </location>
</feature>
<dbReference type="RefSeq" id="XP_016459007.1">
    <property type="nucleotide sequence ID" value="XM_016603521.1"/>
</dbReference>
<organism evidence="7 8">
    <name type="scientific">Nicotiana tabacum</name>
    <name type="common">Common tobacco</name>
    <dbReference type="NCBI Taxonomy" id="4097"/>
    <lineage>
        <taxon>Eukaryota</taxon>
        <taxon>Viridiplantae</taxon>
        <taxon>Streptophyta</taxon>
        <taxon>Embryophyta</taxon>
        <taxon>Tracheophyta</taxon>
        <taxon>Spermatophyta</taxon>
        <taxon>Magnoliopsida</taxon>
        <taxon>eudicotyledons</taxon>
        <taxon>Gunneridae</taxon>
        <taxon>Pentapetalae</taxon>
        <taxon>asterids</taxon>
        <taxon>lamiids</taxon>
        <taxon>Solanales</taxon>
        <taxon>Solanaceae</taxon>
        <taxon>Nicotianoideae</taxon>
        <taxon>Nicotianeae</taxon>
        <taxon>Nicotiana</taxon>
    </lineage>
</organism>
<dbReference type="PROSITE" id="PS50888">
    <property type="entry name" value="BHLH"/>
    <property type="match status" value="1"/>
</dbReference>
<evidence type="ECO:0000256" key="4">
    <source>
        <dbReference type="ARBA" id="ARBA00023242"/>
    </source>
</evidence>
<evidence type="ECO:0000313" key="8">
    <source>
        <dbReference type="RefSeq" id="XP_016459007.1"/>
    </source>
</evidence>
<keyword evidence="2" id="KW-0805">Transcription regulation</keyword>
<keyword evidence="4" id="KW-0539">Nucleus</keyword>
<comment type="subcellular location">
    <subcellularLocation>
        <location evidence="1">Nucleus</location>
    </subcellularLocation>
</comment>
<dbReference type="OrthoDB" id="690068at2759"/>
<dbReference type="PANTHER" id="PTHR46772:SF8">
    <property type="entry name" value="TRANSCRIPTION FACTOR BHLH95"/>
    <property type="match status" value="1"/>
</dbReference>
<evidence type="ECO:0000256" key="2">
    <source>
        <dbReference type="ARBA" id="ARBA00023015"/>
    </source>
</evidence>
<dbReference type="Proteomes" id="UP000790787">
    <property type="component" value="Chromosome 7"/>
</dbReference>
<dbReference type="PANTHER" id="PTHR46772">
    <property type="entry name" value="BHLH DOMAIN-CONTAINING PROTEIN"/>
    <property type="match status" value="1"/>
</dbReference>